<name>A0ABS2QWX2_9BACI</name>
<evidence type="ECO:0000313" key="4">
    <source>
        <dbReference type="EMBL" id="MBM7703980.1"/>
    </source>
</evidence>
<feature type="domain" description="SLH" evidence="3">
    <location>
        <begin position="873"/>
        <end position="928"/>
    </location>
</feature>
<evidence type="ECO:0000256" key="1">
    <source>
        <dbReference type="ARBA" id="ARBA00022729"/>
    </source>
</evidence>
<dbReference type="InterPro" id="IPR001119">
    <property type="entry name" value="SLH_dom"/>
</dbReference>
<evidence type="ECO:0000256" key="2">
    <source>
        <dbReference type="SAM" id="SignalP"/>
    </source>
</evidence>
<dbReference type="PANTHER" id="PTHR43308">
    <property type="entry name" value="OUTER MEMBRANE PROTEIN ALPHA-RELATED"/>
    <property type="match status" value="1"/>
</dbReference>
<evidence type="ECO:0000313" key="5">
    <source>
        <dbReference type="Proteomes" id="UP000809829"/>
    </source>
</evidence>
<keyword evidence="5" id="KW-1185">Reference proteome</keyword>
<feature type="domain" description="SLH" evidence="3">
    <location>
        <begin position="753"/>
        <end position="816"/>
    </location>
</feature>
<feature type="chain" id="PRO_5046463890" evidence="2">
    <location>
        <begin position="19"/>
        <end position="928"/>
    </location>
</feature>
<evidence type="ECO:0000259" key="3">
    <source>
        <dbReference type="PROSITE" id="PS51272"/>
    </source>
</evidence>
<dbReference type="Gene3D" id="2.60.40.1080">
    <property type="match status" value="1"/>
</dbReference>
<dbReference type="Pfam" id="PF00395">
    <property type="entry name" value="SLH"/>
    <property type="match status" value="3"/>
</dbReference>
<sequence length="928" mass="99312">MKWKKALLATLLSVQVVAVGLPAKEVEANVSSGTVKENVQVTPGVKYQDIRHGGTTPQAVRVMEVNMADPYTKVEVGLSNPVTKRSSVTNLAKAQTYEGHAVVGAINASFFHMSNGLPAYLLAVKNTIVNLGVISTGFDEYMSIPTAFGIANDGKPLIDKFAYEATFTHNNNPLRVSSINKERSASEVIVYTPQFSYTSTRTNTYGMEIVVTNVSKPVDQGLTFGEVVTGTVQAVTSYGQGNSIIPENGFVLSVQGGALAATLSDIKAGDPIQLTIDMEPKWKNAEYILASGPMLVQDSKVSMTIDPNSPRSKERHPRTAVAVDKTRNKVFFVTVDGRQSGYAAGMTLPEFAHYLVSLGADRALNLDGGGSTTMAVRQVGHQYATLANRPSQTAERAISTALHAVSTAPVGDAVRFHASLKQESPLTLGSSVEIEITNALDRYNNVVPVDLSKVTLKTEGSLEGTFNGLRFTPTKVGEGSIVVMFGQTAARLPLKVIDSLKGIAASPSRLTIGENASAQLMVSGIDEAGKSIPLSSSLVKWSISTNIGTVSSAGQFKANGLPGTGTITATYRDHTASIPVTIGGQPTLVSSLDDVTQWTSSAARSTASITSSEHITEGKSAVKLQYDFTSAQGEIAAGYANAKQPIAISGAPSSLGVWVYGDGAKHWLRGKIIDGSGNEHTLNFTAEGGLDWTGWKHVRATIPNNLPLPLTFKQIYVAEVYKERQGKGALTFDSLQAFYQQNPTVTQPKPAPVNTSFKDVPSTHWAYKEIGDLVQQGVITGYEGQIFKPENSLTRMHAALLLAKALKLDTSTPVNPNYHDVPTTHMYYNVIATVANKGIMTGKGKGTFDPTGTLSRAQMSAILTRAYKLTGTITKDFNDVPATHWAYKDISALAANKVTVGYESDHTFRPEQAVSRAQFSAFLYRVNK</sequence>
<dbReference type="Proteomes" id="UP000809829">
    <property type="component" value="Unassembled WGS sequence"/>
</dbReference>
<keyword evidence="1 2" id="KW-0732">Signal</keyword>
<feature type="signal peptide" evidence="2">
    <location>
        <begin position="1"/>
        <end position="18"/>
    </location>
</feature>
<dbReference type="PROSITE" id="PS51272">
    <property type="entry name" value="SLH"/>
    <property type="match status" value="3"/>
</dbReference>
<dbReference type="Gene3D" id="2.60.120.430">
    <property type="entry name" value="Galactose-binding lectin"/>
    <property type="match status" value="1"/>
</dbReference>
<proteinExistence type="predicted"/>
<gene>
    <name evidence="4" type="ORF">JOC83_002830</name>
</gene>
<dbReference type="Pfam" id="PF09992">
    <property type="entry name" value="NAGPA"/>
    <property type="match status" value="1"/>
</dbReference>
<dbReference type="EMBL" id="JAFBFC010000005">
    <property type="protein sequence ID" value="MBM7703980.1"/>
    <property type="molecule type" value="Genomic_DNA"/>
</dbReference>
<dbReference type="InterPro" id="IPR018711">
    <property type="entry name" value="NAGPA"/>
</dbReference>
<feature type="domain" description="SLH" evidence="3">
    <location>
        <begin position="817"/>
        <end position="872"/>
    </location>
</feature>
<protein>
    <submittedName>
        <fullName evidence="4">Exopolysaccharide biosynthesis protein</fullName>
    </submittedName>
</protein>
<dbReference type="InterPro" id="IPR051465">
    <property type="entry name" value="Cell_Envelope_Struct_Comp"/>
</dbReference>
<organism evidence="4 5">
    <name type="scientific">Priestia iocasae</name>
    <dbReference type="NCBI Taxonomy" id="2291674"/>
    <lineage>
        <taxon>Bacteria</taxon>
        <taxon>Bacillati</taxon>
        <taxon>Bacillota</taxon>
        <taxon>Bacilli</taxon>
        <taxon>Bacillales</taxon>
        <taxon>Bacillaceae</taxon>
        <taxon>Priestia</taxon>
    </lineage>
</organism>
<accession>A0ABS2QWX2</accession>
<dbReference type="RefSeq" id="WP_205188005.1">
    <property type="nucleotide sequence ID" value="NZ_JAFBFC010000005.1"/>
</dbReference>
<reference evidence="4 5" key="1">
    <citation type="submission" date="2021-01" db="EMBL/GenBank/DDBJ databases">
        <title>Genomic Encyclopedia of Type Strains, Phase IV (KMG-IV): sequencing the most valuable type-strain genomes for metagenomic binning, comparative biology and taxonomic classification.</title>
        <authorList>
            <person name="Goeker M."/>
        </authorList>
    </citation>
    <scope>NUCLEOTIDE SEQUENCE [LARGE SCALE GENOMIC DNA]</scope>
    <source>
        <strain evidence="4 5">DSM 104297</strain>
    </source>
</reference>
<comment type="caution">
    <text evidence="4">The sequence shown here is derived from an EMBL/GenBank/DDBJ whole genome shotgun (WGS) entry which is preliminary data.</text>
</comment>